<accession>A0ABV1W963</accession>
<evidence type="ECO:0000256" key="1">
    <source>
        <dbReference type="SAM" id="MobiDB-lite"/>
    </source>
</evidence>
<dbReference type="Proteomes" id="UP001458415">
    <property type="component" value="Unassembled WGS sequence"/>
</dbReference>
<comment type="caution">
    <text evidence="2">The sequence shown here is derived from an EMBL/GenBank/DDBJ whole genome shotgun (WGS) entry which is preliminary data.</text>
</comment>
<name>A0ABV1W963_9ACTN</name>
<evidence type="ECO:0000313" key="3">
    <source>
        <dbReference type="Proteomes" id="UP001458415"/>
    </source>
</evidence>
<keyword evidence="3" id="KW-1185">Reference proteome</keyword>
<dbReference type="EMBL" id="JBEPCU010000613">
    <property type="protein sequence ID" value="MER6980740.1"/>
    <property type="molecule type" value="Genomic_DNA"/>
</dbReference>
<sequence>MGAALAAPAHSTVATSHHVAPKPPDPTMTPKHKKCPKGEHYTKVNGKWGCHKK</sequence>
<evidence type="ECO:0000313" key="2">
    <source>
        <dbReference type="EMBL" id="MER6980740.1"/>
    </source>
</evidence>
<protein>
    <submittedName>
        <fullName evidence="2">Uncharacterized protein</fullName>
    </submittedName>
</protein>
<organism evidence="2 3">
    <name type="scientific">Streptomyces carpinensis</name>
    <dbReference type="NCBI Taxonomy" id="66369"/>
    <lineage>
        <taxon>Bacteria</taxon>
        <taxon>Bacillati</taxon>
        <taxon>Actinomycetota</taxon>
        <taxon>Actinomycetes</taxon>
        <taxon>Kitasatosporales</taxon>
        <taxon>Streptomycetaceae</taxon>
        <taxon>Streptomyces</taxon>
    </lineage>
</organism>
<gene>
    <name evidence="2" type="ORF">ABT317_28165</name>
</gene>
<reference evidence="2 3" key="1">
    <citation type="submission" date="2024-06" db="EMBL/GenBank/DDBJ databases">
        <title>The Natural Products Discovery Center: Release of the First 8490 Sequenced Strains for Exploring Actinobacteria Biosynthetic Diversity.</title>
        <authorList>
            <person name="Kalkreuter E."/>
            <person name="Kautsar S.A."/>
            <person name="Yang D."/>
            <person name="Bader C.D."/>
            <person name="Teijaro C.N."/>
            <person name="Fluegel L."/>
            <person name="Davis C.M."/>
            <person name="Simpson J.R."/>
            <person name="Lauterbach L."/>
            <person name="Steele A.D."/>
            <person name="Gui C."/>
            <person name="Meng S."/>
            <person name="Li G."/>
            <person name="Viehrig K."/>
            <person name="Ye F."/>
            <person name="Su P."/>
            <person name="Kiefer A.F."/>
            <person name="Nichols A."/>
            <person name="Cepeda A.J."/>
            <person name="Yan W."/>
            <person name="Fan B."/>
            <person name="Jiang Y."/>
            <person name="Adhikari A."/>
            <person name="Zheng C.-J."/>
            <person name="Schuster L."/>
            <person name="Cowan T.M."/>
            <person name="Smanski M.J."/>
            <person name="Chevrette M.G."/>
            <person name="De Carvalho L.P.S."/>
            <person name="Shen B."/>
        </authorList>
    </citation>
    <scope>NUCLEOTIDE SEQUENCE [LARGE SCALE GENOMIC DNA]</scope>
    <source>
        <strain evidence="2 3">NPDC000634</strain>
    </source>
</reference>
<feature type="region of interest" description="Disordered" evidence="1">
    <location>
        <begin position="1"/>
        <end position="40"/>
    </location>
</feature>
<proteinExistence type="predicted"/>
<dbReference type="RefSeq" id="WP_158103818.1">
    <property type="nucleotide sequence ID" value="NZ_MUBM01000033.1"/>
</dbReference>